<dbReference type="SUPFAM" id="SSF48008">
    <property type="entry name" value="GntR ligand-binding domain-like"/>
    <property type="match status" value="1"/>
</dbReference>
<dbReference type="GO" id="GO:0003677">
    <property type="term" value="F:DNA binding"/>
    <property type="evidence" value="ECO:0007669"/>
    <property type="project" value="UniProtKB-KW"/>
</dbReference>
<keyword evidence="1" id="KW-0805">Transcription regulation</keyword>
<evidence type="ECO:0000313" key="7">
    <source>
        <dbReference type="Proteomes" id="UP000233343"/>
    </source>
</evidence>
<comment type="caution">
    <text evidence="6">The sequence shown here is derived from an EMBL/GenBank/DDBJ whole genome shotgun (WGS) entry which is preliminary data.</text>
</comment>
<dbReference type="InterPro" id="IPR036390">
    <property type="entry name" value="WH_DNA-bd_sf"/>
</dbReference>
<dbReference type="Pfam" id="PF07729">
    <property type="entry name" value="FCD"/>
    <property type="match status" value="1"/>
</dbReference>
<keyword evidence="7" id="KW-1185">Reference proteome</keyword>
<dbReference type="SUPFAM" id="SSF46785">
    <property type="entry name" value="Winged helix' DNA-binding domain"/>
    <property type="match status" value="1"/>
</dbReference>
<dbReference type="SMART" id="SM00345">
    <property type="entry name" value="HTH_GNTR"/>
    <property type="match status" value="1"/>
</dbReference>
<dbReference type="Proteomes" id="UP000233343">
    <property type="component" value="Unassembled WGS sequence"/>
</dbReference>
<keyword evidence="3" id="KW-0804">Transcription</keyword>
<gene>
    <name evidence="6" type="ORF">CWS20_13930</name>
</gene>
<dbReference type="InterPro" id="IPR008920">
    <property type="entry name" value="TF_FadR/GntR_C"/>
</dbReference>
<dbReference type="SMART" id="SM00895">
    <property type="entry name" value="FCD"/>
    <property type="match status" value="1"/>
</dbReference>
<keyword evidence="4" id="KW-0175">Coiled coil</keyword>
<organism evidence="6 7">
    <name type="scientific">Cytobacillus horneckiae</name>
    <dbReference type="NCBI Taxonomy" id="549687"/>
    <lineage>
        <taxon>Bacteria</taxon>
        <taxon>Bacillati</taxon>
        <taxon>Bacillota</taxon>
        <taxon>Bacilli</taxon>
        <taxon>Bacillales</taxon>
        <taxon>Bacillaceae</taxon>
        <taxon>Cytobacillus</taxon>
    </lineage>
</organism>
<dbReference type="RefSeq" id="WP_083957124.1">
    <property type="nucleotide sequence ID" value="NZ_JAMAUX010000004.1"/>
</dbReference>
<accession>A0A2N0ZFM6</accession>
<feature type="coiled-coil region" evidence="4">
    <location>
        <begin position="74"/>
        <end position="101"/>
    </location>
</feature>
<dbReference type="PANTHER" id="PTHR43537">
    <property type="entry name" value="TRANSCRIPTIONAL REGULATOR, GNTR FAMILY"/>
    <property type="match status" value="1"/>
</dbReference>
<evidence type="ECO:0000256" key="3">
    <source>
        <dbReference type="ARBA" id="ARBA00023163"/>
    </source>
</evidence>
<reference evidence="6 7" key="1">
    <citation type="journal article" date="2010" name="Int. J. Syst. Evol. Microbiol.">
        <title>Bacillus horneckiae sp. nov., isolated from a spacecraft-assembly clean room.</title>
        <authorList>
            <person name="Vaishampayan P."/>
            <person name="Probst A."/>
            <person name="Krishnamurthi S."/>
            <person name="Ghosh S."/>
            <person name="Osman S."/>
            <person name="McDowall A."/>
            <person name="Ruckmani A."/>
            <person name="Mayilraj S."/>
            <person name="Venkateswaran K."/>
        </authorList>
    </citation>
    <scope>NUCLEOTIDE SEQUENCE [LARGE SCALE GENOMIC DNA]</scope>
    <source>
        <strain evidence="7">1PO1SC</strain>
    </source>
</reference>
<evidence type="ECO:0000256" key="2">
    <source>
        <dbReference type="ARBA" id="ARBA00023125"/>
    </source>
</evidence>
<dbReference type="InterPro" id="IPR036388">
    <property type="entry name" value="WH-like_DNA-bd_sf"/>
</dbReference>
<dbReference type="InterPro" id="IPR011711">
    <property type="entry name" value="GntR_C"/>
</dbReference>
<proteinExistence type="predicted"/>
<protein>
    <submittedName>
        <fullName evidence="6">GntR family transcriptional regulator</fullName>
    </submittedName>
</protein>
<dbReference type="AlphaFoldDB" id="A0A2N0ZFM6"/>
<dbReference type="PROSITE" id="PS50949">
    <property type="entry name" value="HTH_GNTR"/>
    <property type="match status" value="1"/>
</dbReference>
<sequence>MNPGERLVESAIAEEFNTSHSPVREALLMLERDRLVQRIPYQGVVVRRFSKSDIHELYDVIYRLEEIAMEKAMVNVTAEAIANLENVIQAQEQAVEEKNIEVYYDLNEKFHSFIFLIASNKVLSEMYSSLRRSARPFRMISMAQGDNLQSSLAEHKKQAKALMEKDMTSGKRAIHEQEIRSIASLDILFPE</sequence>
<dbReference type="PANTHER" id="PTHR43537:SF24">
    <property type="entry name" value="GLUCONATE OPERON TRANSCRIPTIONAL REPRESSOR"/>
    <property type="match status" value="1"/>
</dbReference>
<feature type="domain" description="HTH gntR-type" evidence="5">
    <location>
        <begin position="1"/>
        <end position="49"/>
    </location>
</feature>
<dbReference type="EMBL" id="PISD01000030">
    <property type="protein sequence ID" value="PKG28305.1"/>
    <property type="molecule type" value="Genomic_DNA"/>
</dbReference>
<dbReference type="Gene3D" id="1.10.10.10">
    <property type="entry name" value="Winged helix-like DNA-binding domain superfamily/Winged helix DNA-binding domain"/>
    <property type="match status" value="1"/>
</dbReference>
<keyword evidence="2" id="KW-0238">DNA-binding</keyword>
<evidence type="ECO:0000256" key="4">
    <source>
        <dbReference type="SAM" id="Coils"/>
    </source>
</evidence>
<evidence type="ECO:0000313" key="6">
    <source>
        <dbReference type="EMBL" id="PKG28305.1"/>
    </source>
</evidence>
<evidence type="ECO:0000256" key="1">
    <source>
        <dbReference type="ARBA" id="ARBA00023015"/>
    </source>
</evidence>
<dbReference type="Gene3D" id="1.20.120.530">
    <property type="entry name" value="GntR ligand-binding domain-like"/>
    <property type="match status" value="1"/>
</dbReference>
<dbReference type="GO" id="GO:0003700">
    <property type="term" value="F:DNA-binding transcription factor activity"/>
    <property type="evidence" value="ECO:0007669"/>
    <property type="project" value="InterPro"/>
</dbReference>
<dbReference type="Pfam" id="PF00392">
    <property type="entry name" value="GntR"/>
    <property type="match status" value="1"/>
</dbReference>
<dbReference type="InterPro" id="IPR000524">
    <property type="entry name" value="Tscrpt_reg_HTH_GntR"/>
</dbReference>
<evidence type="ECO:0000259" key="5">
    <source>
        <dbReference type="PROSITE" id="PS50949"/>
    </source>
</evidence>
<name>A0A2N0ZFM6_9BACI</name>